<keyword evidence="1" id="KW-0812">Transmembrane</keyword>
<evidence type="ECO:0000313" key="3">
    <source>
        <dbReference type="EMBL" id="PRY89173.1"/>
    </source>
</evidence>
<dbReference type="SUPFAM" id="SSF56935">
    <property type="entry name" value="Porins"/>
    <property type="match status" value="1"/>
</dbReference>
<protein>
    <submittedName>
        <fullName evidence="3">TonB-dependent receptor-like protein</fullName>
    </submittedName>
</protein>
<keyword evidence="4" id="KW-1185">Reference proteome</keyword>
<dbReference type="OrthoDB" id="679547at2"/>
<keyword evidence="1" id="KW-1134">Transmembrane beta strand</keyword>
<dbReference type="PROSITE" id="PS52016">
    <property type="entry name" value="TONB_DEPENDENT_REC_3"/>
    <property type="match status" value="1"/>
</dbReference>
<dbReference type="GO" id="GO:0009279">
    <property type="term" value="C:cell outer membrane"/>
    <property type="evidence" value="ECO:0007669"/>
    <property type="project" value="UniProtKB-SubCell"/>
</dbReference>
<dbReference type="Gene3D" id="2.60.40.1930">
    <property type="match status" value="1"/>
</dbReference>
<proteinExistence type="inferred from homology"/>
<evidence type="ECO:0000259" key="2">
    <source>
        <dbReference type="Pfam" id="PF07715"/>
    </source>
</evidence>
<dbReference type="Pfam" id="PF07715">
    <property type="entry name" value="Plug"/>
    <property type="match status" value="1"/>
</dbReference>
<evidence type="ECO:0000256" key="1">
    <source>
        <dbReference type="PROSITE-ProRule" id="PRU01360"/>
    </source>
</evidence>
<comment type="subcellular location">
    <subcellularLocation>
        <location evidence="1">Cell outer membrane</location>
        <topology evidence="1">Multi-pass membrane protein</topology>
    </subcellularLocation>
</comment>
<sequence length="899" mass="100044">MKKILIATPFLLVSLLYLFSSFQKKPGIAELSEKIISLMEVYVDEIPEEKVFLHLDRSLYASGDNIWFSVFLTAGSPDIPSPLSKVVYVDLLDEEGKLIQQKTIKMEEGHGFGDFRLDAFTREGSYKVKAYSYWLKGFGEEAVFQTDIQILDTYNLKFQPFVEFEKEEKGNKTHYLAKITALDNSLKALAGEDVQFKIANRQKELNSGNFKLNGEGKYELEFELESGDLNLPVALNLNLVENEDYSISRKFILPFPNSAIDIQFLPEGGDLISGFNNKVAVRAIYPDGKPVQLKGKIDYQGQEIEFSTNSSGLAAFNITPQDTEPIKVVLESGASTFEKSLDGIKTQGVNLAVDTSKETLVNVLIQTKDFASISPSGEALLVVHARGRIGHMQVLNLSNGVGGARINKSQLAPGINQLTVFEPEGTPLAERMVFVPMEKELSLDLNAATVNTEARGKNSWMVNIDGDSFEGGFYSVAVVDAGESPFSHNSSINSYLKLESELKGNIHEPKLLLGQNRDDEAIELIMLTHGWKRFNWEEVFEGKIENKHFIEQGINITGTISPQSDGRRGLTGGMLNVFSKGKSEDFLAVEFGENGKFIIDDLDFQDTTQLTISASDNRHKERVKLELDPPISKYLKWENFEPVFKDFKISAAMSDYLATAEKRRLAQTAYGEMQEIQIDEFVIASEKYDPTEEEINRMYGKGDASLKPEEIGGFAGYSDIWELLQGRFAGVRIVPDPMGTPSIRIRGTGSVQAGGMPLILLDNVPVDPSFASSISPRDLASVEIFKDAASLSIFGVGGANGAIALYTKRAAGIGSLGEGVFNLRFPGYSVASEYYMPKYDKENSPAPDYRSTLYWNPKLEWENNSAMIEFFNNDIVKKYRIVIQGMDKYGRLSYLEKDI</sequence>
<comment type="similarity">
    <text evidence="1">Belongs to the TonB-dependent receptor family.</text>
</comment>
<reference evidence="3 4" key="1">
    <citation type="submission" date="2018-03" db="EMBL/GenBank/DDBJ databases">
        <title>Genomic Encyclopedia of Archaeal and Bacterial Type Strains, Phase II (KMG-II): from individual species to whole genera.</title>
        <authorList>
            <person name="Goeker M."/>
        </authorList>
    </citation>
    <scope>NUCLEOTIDE SEQUENCE [LARGE SCALE GENOMIC DNA]</scope>
    <source>
        <strain evidence="3 4">DSM 27929</strain>
    </source>
</reference>
<dbReference type="AlphaFoldDB" id="A0A2T0WR32"/>
<comment type="caution">
    <text evidence="3">The sequence shown here is derived from an EMBL/GenBank/DDBJ whole genome shotgun (WGS) entry which is preliminary data.</text>
</comment>
<keyword evidence="1" id="KW-0998">Cell outer membrane</keyword>
<feature type="domain" description="TonB-dependent receptor plug" evidence="2">
    <location>
        <begin position="707"/>
        <end position="802"/>
    </location>
</feature>
<keyword evidence="3" id="KW-0675">Receptor</keyword>
<dbReference type="InterPro" id="IPR037066">
    <property type="entry name" value="Plug_dom_sf"/>
</dbReference>
<evidence type="ECO:0000313" key="4">
    <source>
        <dbReference type="Proteomes" id="UP000238157"/>
    </source>
</evidence>
<organism evidence="3 4">
    <name type="scientific">Mongoliibacter ruber</name>
    <dbReference type="NCBI Taxonomy" id="1750599"/>
    <lineage>
        <taxon>Bacteria</taxon>
        <taxon>Pseudomonadati</taxon>
        <taxon>Bacteroidota</taxon>
        <taxon>Cytophagia</taxon>
        <taxon>Cytophagales</taxon>
        <taxon>Cyclobacteriaceae</taxon>
        <taxon>Mongoliibacter</taxon>
    </lineage>
</organism>
<dbReference type="RefSeq" id="WP_106132944.1">
    <property type="nucleotide sequence ID" value="NZ_PVTR01000003.1"/>
</dbReference>
<keyword evidence="1" id="KW-0813">Transport</keyword>
<dbReference type="Proteomes" id="UP000238157">
    <property type="component" value="Unassembled WGS sequence"/>
</dbReference>
<dbReference type="InterPro" id="IPR012910">
    <property type="entry name" value="Plug_dom"/>
</dbReference>
<dbReference type="InterPro" id="IPR039426">
    <property type="entry name" value="TonB-dep_rcpt-like"/>
</dbReference>
<gene>
    <name evidence="3" type="ORF">CLW00_103295</name>
</gene>
<keyword evidence="1" id="KW-0472">Membrane</keyword>
<accession>A0A2T0WR32</accession>
<name>A0A2T0WR32_9BACT</name>
<dbReference type="Gene3D" id="2.170.130.10">
    <property type="entry name" value="TonB-dependent receptor, plug domain"/>
    <property type="match status" value="1"/>
</dbReference>
<dbReference type="EMBL" id="PVTR01000003">
    <property type="protein sequence ID" value="PRY89173.1"/>
    <property type="molecule type" value="Genomic_DNA"/>
</dbReference>